<proteinExistence type="predicted"/>
<sequence>MTDELKNKINEFKKFYSNYPPAIKTKIIQIPGGQFLTISIFNPSGSLISSASKYVKTDELNTEIENLTIEAIERCL</sequence>
<dbReference type="Proteomes" id="UP000004226">
    <property type="component" value="Unassembled WGS sequence"/>
</dbReference>
<dbReference type="AlphaFoldDB" id="D0GMY1"/>
<protein>
    <submittedName>
        <fullName evidence="1">Uncharacterized protein</fullName>
    </submittedName>
</protein>
<accession>D0GMY1</accession>
<gene>
    <name evidence="1" type="ORF">HMPREF0554_0256</name>
</gene>
<dbReference type="EMBL" id="ADAD01000153">
    <property type="protein sequence ID" value="EEY34539.1"/>
    <property type="molecule type" value="Genomic_DNA"/>
</dbReference>
<keyword evidence="2" id="KW-1185">Reference proteome</keyword>
<dbReference type="RefSeq" id="WP_006807841.1">
    <property type="nucleotide sequence ID" value="NZ_ADAD01000153.1"/>
</dbReference>
<evidence type="ECO:0000313" key="1">
    <source>
        <dbReference type="EMBL" id="EEY34539.1"/>
    </source>
</evidence>
<organism evidence="1 2">
    <name type="scientific">Pseudoleptotrichia goodfellowii F0264</name>
    <dbReference type="NCBI Taxonomy" id="596323"/>
    <lineage>
        <taxon>Bacteria</taxon>
        <taxon>Fusobacteriati</taxon>
        <taxon>Fusobacteriota</taxon>
        <taxon>Fusobacteriia</taxon>
        <taxon>Fusobacteriales</taxon>
        <taxon>Leptotrichiaceae</taxon>
        <taxon>Pseudoleptotrichia</taxon>
    </lineage>
</organism>
<name>D0GMY1_9FUSO</name>
<reference evidence="1 2" key="1">
    <citation type="submission" date="2009-10" db="EMBL/GenBank/DDBJ databases">
        <authorList>
            <person name="Harkins D.M."/>
            <person name="Madupu R."/>
            <person name="Durkin A.S."/>
            <person name="Torralba M."/>
            <person name="Methe B."/>
            <person name="Sutton G.G."/>
            <person name="Strausberg R.L."/>
            <person name="Nelson K.E."/>
        </authorList>
    </citation>
    <scope>NUCLEOTIDE SEQUENCE [LARGE SCALE GENOMIC DNA]</scope>
    <source>
        <strain evidence="1 2">F0264</strain>
    </source>
</reference>
<evidence type="ECO:0000313" key="2">
    <source>
        <dbReference type="Proteomes" id="UP000004226"/>
    </source>
</evidence>
<comment type="caution">
    <text evidence="1">The sequence shown here is derived from an EMBL/GenBank/DDBJ whole genome shotgun (WGS) entry which is preliminary data.</text>
</comment>